<dbReference type="Gene3D" id="1.10.630.10">
    <property type="entry name" value="Cytochrome P450"/>
    <property type="match status" value="1"/>
</dbReference>
<dbReference type="PROSITE" id="PS00086">
    <property type="entry name" value="CYTOCHROME_P450"/>
    <property type="match status" value="1"/>
</dbReference>
<comment type="caution">
    <text evidence="9">The sequence shown here is derived from an EMBL/GenBank/DDBJ whole genome shotgun (WGS) entry which is preliminary data.</text>
</comment>
<dbReference type="Pfam" id="PF00067">
    <property type="entry name" value="p450"/>
    <property type="match status" value="1"/>
</dbReference>
<dbReference type="PRINTS" id="PR00385">
    <property type="entry name" value="P450"/>
</dbReference>
<keyword evidence="4 7" id="KW-0479">Metal-binding</keyword>
<feature type="binding site" description="axial binding residue" evidence="7">
    <location>
        <position position="441"/>
    </location>
    <ligand>
        <name>heme</name>
        <dbReference type="ChEBI" id="CHEBI:30413"/>
    </ligand>
    <ligandPart>
        <name>Fe</name>
        <dbReference type="ChEBI" id="CHEBI:18248"/>
    </ligandPart>
</feature>
<organism evidence="9 10">
    <name type="scientific">Schizothecium vesticola</name>
    <dbReference type="NCBI Taxonomy" id="314040"/>
    <lineage>
        <taxon>Eukaryota</taxon>
        <taxon>Fungi</taxon>
        <taxon>Dikarya</taxon>
        <taxon>Ascomycota</taxon>
        <taxon>Pezizomycotina</taxon>
        <taxon>Sordariomycetes</taxon>
        <taxon>Sordariomycetidae</taxon>
        <taxon>Sordariales</taxon>
        <taxon>Schizotheciaceae</taxon>
        <taxon>Schizothecium</taxon>
    </lineage>
</organism>
<evidence type="ECO:0000313" key="10">
    <source>
        <dbReference type="Proteomes" id="UP001172155"/>
    </source>
</evidence>
<dbReference type="InterPro" id="IPR001128">
    <property type="entry name" value="Cyt_P450"/>
</dbReference>
<dbReference type="Proteomes" id="UP001172155">
    <property type="component" value="Unassembled WGS sequence"/>
</dbReference>
<dbReference type="GO" id="GO:0004497">
    <property type="term" value="F:monooxygenase activity"/>
    <property type="evidence" value="ECO:0007669"/>
    <property type="project" value="UniProtKB-KW"/>
</dbReference>
<dbReference type="GO" id="GO:0020037">
    <property type="term" value="F:heme binding"/>
    <property type="evidence" value="ECO:0007669"/>
    <property type="project" value="InterPro"/>
</dbReference>
<evidence type="ECO:0000256" key="6">
    <source>
        <dbReference type="ARBA" id="ARBA00023004"/>
    </source>
</evidence>
<keyword evidence="10" id="KW-1185">Reference proteome</keyword>
<comment type="similarity">
    <text evidence="2 8">Belongs to the cytochrome P450 family.</text>
</comment>
<accession>A0AA40K1P6</accession>
<evidence type="ECO:0000256" key="3">
    <source>
        <dbReference type="ARBA" id="ARBA00022617"/>
    </source>
</evidence>
<keyword evidence="6 7" id="KW-0408">Iron</keyword>
<dbReference type="AlphaFoldDB" id="A0AA40K1P6"/>
<keyword evidence="5 8" id="KW-0560">Oxidoreductase</keyword>
<proteinExistence type="inferred from homology"/>
<evidence type="ECO:0000256" key="1">
    <source>
        <dbReference type="ARBA" id="ARBA00001971"/>
    </source>
</evidence>
<dbReference type="GO" id="GO:0005506">
    <property type="term" value="F:iron ion binding"/>
    <property type="evidence" value="ECO:0007669"/>
    <property type="project" value="InterPro"/>
</dbReference>
<name>A0AA40K1P6_9PEZI</name>
<protein>
    <submittedName>
        <fullName evidence="9">Cytochrome P450</fullName>
    </submittedName>
</protein>
<dbReference type="PANTHER" id="PTHR24305">
    <property type="entry name" value="CYTOCHROME P450"/>
    <property type="match status" value="1"/>
</dbReference>
<keyword evidence="8" id="KW-0503">Monooxygenase</keyword>
<evidence type="ECO:0000256" key="8">
    <source>
        <dbReference type="RuleBase" id="RU000461"/>
    </source>
</evidence>
<dbReference type="InterPro" id="IPR002401">
    <property type="entry name" value="Cyt_P450_E_grp-I"/>
</dbReference>
<evidence type="ECO:0000256" key="2">
    <source>
        <dbReference type="ARBA" id="ARBA00010617"/>
    </source>
</evidence>
<sequence>MSALRLLFTTGAALVAFTIIKRLVQGLFSPLAHIPGPWHTRFTGFACQLHRFRGTKMKWAHDLSLQYGSVVRISPVEVAAFDPVLWEEINRMGSGFRKTAFHDQLRIGSDHMLFSIVDVKRHAKRRRLFARALTMDTIRRNWEGKIRTKVERAIKEIRNEADHTGTADVCKWWRLLAGDVIALMSFGESFDLVENGATMREGEGNAYFRALENAGINIVLNSLVPHLGFWARLLPFQKLKDIASSDKVVVEKGDVAVQNLKKKGLDKPNLFTNMLTEAAKAGEDGTAESLDLTDSVIRAEAAGFLLAGSDTTGTALTYMVWAVLNKPDLQRRMEDEMAKLAPDFTDKDLEGLPLLNNVLDEVLRLYSPAAGNILRKTPPQGVTWHGYFIPGGTTAMTQQYTMIRNPDLFPNPERFDETRFKNATEQQRRVAQPFGLGSRSCIGIPLAKLELRLATALFFRELRGARISKDMTDEMMVPIMKFFTFPTGNRCNITFDERLARPAPT</sequence>
<gene>
    <name evidence="9" type="ORF">B0T18DRAFT_430036</name>
</gene>
<evidence type="ECO:0000313" key="9">
    <source>
        <dbReference type="EMBL" id="KAK0742591.1"/>
    </source>
</evidence>
<comment type="cofactor">
    <cofactor evidence="1 7">
        <name>heme</name>
        <dbReference type="ChEBI" id="CHEBI:30413"/>
    </cofactor>
</comment>
<dbReference type="EMBL" id="JAUKUD010000005">
    <property type="protein sequence ID" value="KAK0742591.1"/>
    <property type="molecule type" value="Genomic_DNA"/>
</dbReference>
<dbReference type="GO" id="GO:0016705">
    <property type="term" value="F:oxidoreductase activity, acting on paired donors, with incorporation or reduction of molecular oxygen"/>
    <property type="evidence" value="ECO:0007669"/>
    <property type="project" value="InterPro"/>
</dbReference>
<reference evidence="9" key="1">
    <citation type="submission" date="2023-06" db="EMBL/GenBank/DDBJ databases">
        <title>Genome-scale phylogeny and comparative genomics of the fungal order Sordariales.</title>
        <authorList>
            <consortium name="Lawrence Berkeley National Laboratory"/>
            <person name="Hensen N."/>
            <person name="Bonometti L."/>
            <person name="Westerberg I."/>
            <person name="Brannstrom I.O."/>
            <person name="Guillou S."/>
            <person name="Cros-Aarteil S."/>
            <person name="Calhoun S."/>
            <person name="Haridas S."/>
            <person name="Kuo A."/>
            <person name="Mondo S."/>
            <person name="Pangilinan J."/>
            <person name="Riley R."/>
            <person name="LaButti K."/>
            <person name="Andreopoulos B."/>
            <person name="Lipzen A."/>
            <person name="Chen C."/>
            <person name="Yanf M."/>
            <person name="Daum C."/>
            <person name="Ng V."/>
            <person name="Clum A."/>
            <person name="Steindorff A."/>
            <person name="Ohm R."/>
            <person name="Martin F."/>
            <person name="Silar P."/>
            <person name="Natvig D."/>
            <person name="Lalanne C."/>
            <person name="Gautier V."/>
            <person name="Ament-velasquez S.L."/>
            <person name="Kruys A."/>
            <person name="Hutchinson M.I."/>
            <person name="Powell A.J."/>
            <person name="Barry K."/>
            <person name="Miller A.N."/>
            <person name="Grigoriev I.V."/>
            <person name="Debuchy R."/>
            <person name="Gladieux P."/>
            <person name="Thoren M.H."/>
            <person name="Johannesson H."/>
        </authorList>
    </citation>
    <scope>NUCLEOTIDE SEQUENCE</scope>
    <source>
        <strain evidence="9">SMH3187-1</strain>
    </source>
</reference>
<evidence type="ECO:0000256" key="4">
    <source>
        <dbReference type="ARBA" id="ARBA00022723"/>
    </source>
</evidence>
<evidence type="ECO:0000256" key="7">
    <source>
        <dbReference type="PIRSR" id="PIRSR602401-1"/>
    </source>
</evidence>
<dbReference type="PANTHER" id="PTHR24305:SF96">
    <property type="entry name" value="CYTOCHROME P450 MONOOXYGENASE STCB-RELATED"/>
    <property type="match status" value="1"/>
</dbReference>
<dbReference type="PRINTS" id="PR00463">
    <property type="entry name" value="EP450I"/>
</dbReference>
<dbReference type="InterPro" id="IPR036396">
    <property type="entry name" value="Cyt_P450_sf"/>
</dbReference>
<keyword evidence="3 7" id="KW-0349">Heme</keyword>
<evidence type="ECO:0000256" key="5">
    <source>
        <dbReference type="ARBA" id="ARBA00023002"/>
    </source>
</evidence>
<dbReference type="InterPro" id="IPR017972">
    <property type="entry name" value="Cyt_P450_CS"/>
</dbReference>
<dbReference type="InterPro" id="IPR050121">
    <property type="entry name" value="Cytochrome_P450_monoxygenase"/>
</dbReference>
<dbReference type="SUPFAM" id="SSF48264">
    <property type="entry name" value="Cytochrome P450"/>
    <property type="match status" value="1"/>
</dbReference>